<dbReference type="Pfam" id="PF00144">
    <property type="entry name" value="Beta-lactamase"/>
    <property type="match status" value="1"/>
</dbReference>
<organism evidence="3 4">
    <name type="scientific">Sphingomonas cavernae</name>
    <dbReference type="NCBI Taxonomy" id="2320861"/>
    <lineage>
        <taxon>Bacteria</taxon>
        <taxon>Pseudomonadati</taxon>
        <taxon>Pseudomonadota</taxon>
        <taxon>Alphaproteobacteria</taxon>
        <taxon>Sphingomonadales</taxon>
        <taxon>Sphingomonadaceae</taxon>
        <taxon>Sphingomonas</taxon>
    </lineage>
</organism>
<dbReference type="InterPro" id="IPR001466">
    <property type="entry name" value="Beta-lactam-related"/>
</dbReference>
<dbReference type="PANTHER" id="PTHR46825">
    <property type="entry name" value="D-ALANYL-D-ALANINE-CARBOXYPEPTIDASE/ENDOPEPTIDASE AMPH"/>
    <property type="match status" value="1"/>
</dbReference>
<evidence type="ECO:0000256" key="1">
    <source>
        <dbReference type="SAM" id="SignalP"/>
    </source>
</evidence>
<comment type="caution">
    <text evidence="3">The sequence shown here is derived from an EMBL/GenBank/DDBJ whole genome shotgun (WGS) entry which is preliminary data.</text>
</comment>
<dbReference type="Proteomes" id="UP000286100">
    <property type="component" value="Unassembled WGS sequence"/>
</dbReference>
<dbReference type="GO" id="GO:0016787">
    <property type="term" value="F:hydrolase activity"/>
    <property type="evidence" value="ECO:0007669"/>
    <property type="project" value="UniProtKB-KW"/>
</dbReference>
<dbReference type="EMBL" id="QYUM01000004">
    <property type="protein sequence ID" value="RJF85956.1"/>
    <property type="molecule type" value="Genomic_DNA"/>
</dbReference>
<dbReference type="InterPro" id="IPR012338">
    <property type="entry name" value="Beta-lactam/transpept-like"/>
</dbReference>
<feature type="signal peptide" evidence="1">
    <location>
        <begin position="1"/>
        <end position="22"/>
    </location>
</feature>
<keyword evidence="4" id="KW-1185">Reference proteome</keyword>
<name>A0A418W7D2_9SPHN</name>
<feature type="chain" id="PRO_5019572183" evidence="1">
    <location>
        <begin position="23"/>
        <end position="455"/>
    </location>
</feature>
<accession>A0A418W7D2</accession>
<dbReference type="Gene3D" id="3.40.710.10">
    <property type="entry name" value="DD-peptidase/beta-lactamase superfamily"/>
    <property type="match status" value="1"/>
</dbReference>
<dbReference type="RefSeq" id="WP_119765210.1">
    <property type="nucleotide sequence ID" value="NZ_QYUM01000004.1"/>
</dbReference>
<sequence>MLKVKPLHILFAATLIAAPVQAATVGKVKEIISDPKALAAPGCAVGAFRDGKTIFTAVAGAADIASGKPINGDTLFYAASISKQFTALAAAKLVEQGKLGLDDDVRKYLPELPQYEAPVTVRMLMLHTAGIRDSLELIRLSGIESAADTDKDTALRLLFGQKSTNYASGTAYTYSNGGYLLLAEIVERVAGMPFADYARKAILQPLGMKRSFFMNDAGPTGANIAHGYVPVGDGFEIRDTYPRFSGSGGLMITINDLARYERDLAAGHKVWTASVRKIMLTPGTLTNGRPVLVEPTKLAYGGGLLIGPRNGQNFVMHTGGAEGFRNIYARLPDRQLAVAVFCNRGDWASEKKADAIIEAIEGDILIDEPKAAAMDLEGRYVSDELQATYDLSLAGDELTAKMSSPYAAEKSILAFKRNADGSFGTTGMRLLFDEDRQGFTIKTARVHALHFRRVG</sequence>
<proteinExistence type="predicted"/>
<evidence type="ECO:0000313" key="3">
    <source>
        <dbReference type="EMBL" id="RJF85956.1"/>
    </source>
</evidence>
<dbReference type="SUPFAM" id="SSF56601">
    <property type="entry name" value="beta-lactamase/transpeptidase-like"/>
    <property type="match status" value="1"/>
</dbReference>
<dbReference type="InterPro" id="IPR050491">
    <property type="entry name" value="AmpC-like"/>
</dbReference>
<feature type="domain" description="Beta-lactamase-related" evidence="2">
    <location>
        <begin position="38"/>
        <end position="356"/>
    </location>
</feature>
<keyword evidence="3" id="KW-0378">Hydrolase</keyword>
<evidence type="ECO:0000259" key="2">
    <source>
        <dbReference type="Pfam" id="PF00144"/>
    </source>
</evidence>
<gene>
    <name evidence="3" type="ORF">D3876_19115</name>
</gene>
<dbReference type="PANTHER" id="PTHR46825:SF9">
    <property type="entry name" value="BETA-LACTAMASE-RELATED DOMAIN-CONTAINING PROTEIN"/>
    <property type="match status" value="1"/>
</dbReference>
<reference evidence="3 4" key="1">
    <citation type="submission" date="2018-09" db="EMBL/GenBank/DDBJ databases">
        <authorList>
            <person name="Zhu H."/>
        </authorList>
    </citation>
    <scope>NUCLEOTIDE SEQUENCE [LARGE SCALE GENOMIC DNA]</scope>
    <source>
        <strain evidence="3 4">K2R01-6</strain>
    </source>
</reference>
<dbReference type="OrthoDB" id="9804448at2"/>
<protein>
    <submittedName>
        <fullName evidence="3">Class A beta-lactamase-related serine hydrolase</fullName>
    </submittedName>
</protein>
<dbReference type="AlphaFoldDB" id="A0A418W7D2"/>
<evidence type="ECO:0000313" key="4">
    <source>
        <dbReference type="Proteomes" id="UP000286100"/>
    </source>
</evidence>
<keyword evidence="1" id="KW-0732">Signal</keyword>